<keyword evidence="3" id="KW-1185">Reference proteome</keyword>
<dbReference type="RefSeq" id="WP_245699352.1">
    <property type="nucleotide sequence ID" value="NZ_BKAI01000003.1"/>
</dbReference>
<dbReference type="AlphaFoldDB" id="A0A1G8VES5"/>
<dbReference type="Pfam" id="PF00535">
    <property type="entry name" value="Glycos_transf_2"/>
    <property type="match status" value="1"/>
</dbReference>
<protein>
    <submittedName>
        <fullName evidence="2">Glycosyltransferase involved in cell wall bisynthesis</fullName>
    </submittedName>
</protein>
<dbReference type="CDD" id="cd00761">
    <property type="entry name" value="Glyco_tranf_GTA_type"/>
    <property type="match status" value="1"/>
</dbReference>
<evidence type="ECO:0000313" key="3">
    <source>
        <dbReference type="Proteomes" id="UP000199580"/>
    </source>
</evidence>
<dbReference type="InterPro" id="IPR029044">
    <property type="entry name" value="Nucleotide-diphossugar_trans"/>
</dbReference>
<feature type="domain" description="Glycosyltransferase 2-like" evidence="1">
    <location>
        <begin position="9"/>
        <end position="113"/>
    </location>
</feature>
<dbReference type="Proteomes" id="UP000199580">
    <property type="component" value="Unassembled WGS sequence"/>
</dbReference>
<proteinExistence type="predicted"/>
<accession>A0A1G8VES5</accession>
<evidence type="ECO:0000313" key="2">
    <source>
        <dbReference type="EMBL" id="SDJ64538.1"/>
    </source>
</evidence>
<dbReference type="SUPFAM" id="SSF53448">
    <property type="entry name" value="Nucleotide-diphospho-sugar transferases"/>
    <property type="match status" value="1"/>
</dbReference>
<dbReference type="PANTHER" id="PTHR43685:SF2">
    <property type="entry name" value="GLYCOSYLTRANSFERASE 2-LIKE DOMAIN-CONTAINING PROTEIN"/>
    <property type="match status" value="1"/>
</dbReference>
<dbReference type="PANTHER" id="PTHR43685">
    <property type="entry name" value="GLYCOSYLTRANSFERASE"/>
    <property type="match status" value="1"/>
</dbReference>
<name>A0A1G8VES5_9FLAO</name>
<gene>
    <name evidence="2" type="ORF">SAMN04487935_1320</name>
</gene>
<sequence>MIKPEKKFSILIATKNRRDDLIFTLHKISNLLRRSDVECIICDDGSSDGTFEYVSENHPGILLIKHQTSKGLMVSRNELLHQASGEYAISIDDDLHFITEQPLEIIENYFKTHPQTDLLSFRIFWGLSAPASTYTDEMPQRVRSFAGGAHVLRISSWRKIPDYPVWFVFYGEEDFISYQMLRRNMEIHYLPQVLTHHRVDLKGRKNNNDYYIRQRRALRSDWYLYFLFVPLKYIPKKMTYSIWTQFTKRVVEKRNPNAIKPIAMALFDLVAAIPKIIKYKNRLSQQQYASYKQLESAKLYWKPENEKQSGIIADQYDKAAVL</sequence>
<evidence type="ECO:0000259" key="1">
    <source>
        <dbReference type="Pfam" id="PF00535"/>
    </source>
</evidence>
<dbReference type="Gene3D" id="3.90.550.10">
    <property type="entry name" value="Spore Coat Polysaccharide Biosynthesis Protein SpsA, Chain A"/>
    <property type="match status" value="1"/>
</dbReference>
<dbReference type="STRING" id="1128970.SAMN04487935_1320"/>
<organism evidence="2 3">
    <name type="scientific">Flavobacterium noncentrifugens</name>
    <dbReference type="NCBI Taxonomy" id="1128970"/>
    <lineage>
        <taxon>Bacteria</taxon>
        <taxon>Pseudomonadati</taxon>
        <taxon>Bacteroidota</taxon>
        <taxon>Flavobacteriia</taxon>
        <taxon>Flavobacteriales</taxon>
        <taxon>Flavobacteriaceae</taxon>
        <taxon>Flavobacterium</taxon>
    </lineage>
</organism>
<dbReference type="GO" id="GO:0016740">
    <property type="term" value="F:transferase activity"/>
    <property type="evidence" value="ECO:0007669"/>
    <property type="project" value="UniProtKB-KW"/>
</dbReference>
<dbReference type="InterPro" id="IPR001173">
    <property type="entry name" value="Glyco_trans_2-like"/>
</dbReference>
<keyword evidence="2" id="KW-0808">Transferase</keyword>
<reference evidence="2 3" key="1">
    <citation type="submission" date="2016-10" db="EMBL/GenBank/DDBJ databases">
        <authorList>
            <person name="de Groot N.N."/>
        </authorList>
    </citation>
    <scope>NUCLEOTIDE SEQUENCE [LARGE SCALE GENOMIC DNA]</scope>
    <source>
        <strain evidence="2 3">CGMCC 1.10076</strain>
    </source>
</reference>
<dbReference type="InterPro" id="IPR050834">
    <property type="entry name" value="Glycosyltransf_2"/>
</dbReference>
<dbReference type="EMBL" id="FNEZ01000002">
    <property type="protein sequence ID" value="SDJ64538.1"/>
    <property type="molecule type" value="Genomic_DNA"/>
</dbReference>